<dbReference type="InterPro" id="IPR036388">
    <property type="entry name" value="WH-like_DNA-bd_sf"/>
</dbReference>
<dbReference type="Pfam" id="PF12840">
    <property type="entry name" value="HTH_20"/>
    <property type="match status" value="1"/>
</dbReference>
<dbReference type="InterPro" id="IPR011991">
    <property type="entry name" value="ArsR-like_HTH"/>
</dbReference>
<feature type="region of interest" description="Disordered" evidence="1">
    <location>
        <begin position="163"/>
        <end position="211"/>
    </location>
</feature>
<feature type="compositionally biased region" description="Acidic residues" evidence="1">
    <location>
        <begin position="183"/>
        <end position="211"/>
    </location>
</feature>
<evidence type="ECO:0000313" key="3">
    <source>
        <dbReference type="EMBL" id="MFD1151230.1"/>
    </source>
</evidence>
<proteinExistence type="predicted"/>
<dbReference type="InterPro" id="IPR001845">
    <property type="entry name" value="HTH_ArsR_DNA-bd_dom"/>
</dbReference>
<dbReference type="CDD" id="cd00090">
    <property type="entry name" value="HTH_ARSR"/>
    <property type="match status" value="1"/>
</dbReference>
<dbReference type="RefSeq" id="WP_380728052.1">
    <property type="nucleotide sequence ID" value="NZ_JBHTLK010000219.1"/>
</dbReference>
<dbReference type="InterPro" id="IPR036390">
    <property type="entry name" value="WH_DNA-bd_sf"/>
</dbReference>
<evidence type="ECO:0000259" key="2">
    <source>
        <dbReference type="SMART" id="SM00418"/>
    </source>
</evidence>
<evidence type="ECO:0000313" key="4">
    <source>
        <dbReference type="Proteomes" id="UP001597168"/>
    </source>
</evidence>
<dbReference type="Gene3D" id="1.10.10.10">
    <property type="entry name" value="Winged helix-like DNA-binding domain superfamily/Winged helix DNA-binding domain"/>
    <property type="match status" value="1"/>
</dbReference>
<name>A0ABW3R365_9PSEU</name>
<keyword evidence="4" id="KW-1185">Reference proteome</keyword>
<evidence type="ECO:0000256" key="1">
    <source>
        <dbReference type="SAM" id="MobiDB-lite"/>
    </source>
</evidence>
<protein>
    <submittedName>
        <fullName evidence="3">Helix-turn-helix domain-containing protein</fullName>
    </submittedName>
</protein>
<dbReference type="SUPFAM" id="SSF46785">
    <property type="entry name" value="Winged helix' DNA-binding domain"/>
    <property type="match status" value="1"/>
</dbReference>
<dbReference type="EMBL" id="JBHTLK010000219">
    <property type="protein sequence ID" value="MFD1151230.1"/>
    <property type="molecule type" value="Genomic_DNA"/>
</dbReference>
<comment type="caution">
    <text evidence="3">The sequence shown here is derived from an EMBL/GenBank/DDBJ whole genome shotgun (WGS) entry which is preliminary data.</text>
</comment>
<dbReference type="Proteomes" id="UP001597168">
    <property type="component" value="Unassembled WGS sequence"/>
</dbReference>
<organism evidence="3 4">
    <name type="scientific">Saccharothrix hoggarensis</name>
    <dbReference type="NCBI Taxonomy" id="913853"/>
    <lineage>
        <taxon>Bacteria</taxon>
        <taxon>Bacillati</taxon>
        <taxon>Actinomycetota</taxon>
        <taxon>Actinomycetes</taxon>
        <taxon>Pseudonocardiales</taxon>
        <taxon>Pseudonocardiaceae</taxon>
        <taxon>Saccharothrix</taxon>
    </lineage>
</organism>
<accession>A0ABW3R365</accession>
<sequence>MSEPVWADLGAAKALANPLRQRILRELELLGEATSTVLADRLGVTTGGTSYNLRVLAKHGLVEEAPERARGRERWWRHVRRDVRFARRGEQDPRMRSATDELNRLWLAEDLEMFARFESARAELGEWSDAVPYSRGSIRVSLDELAAFFEDYLALLKKYQRPADRTPAGTRTVQTRFVAFPDPDTDPDPDADPDPGPDAVTEEGDDTTPTA</sequence>
<dbReference type="SMART" id="SM00418">
    <property type="entry name" value="HTH_ARSR"/>
    <property type="match status" value="1"/>
</dbReference>
<reference evidence="4" key="1">
    <citation type="journal article" date="2019" name="Int. J. Syst. Evol. Microbiol.">
        <title>The Global Catalogue of Microorganisms (GCM) 10K type strain sequencing project: providing services to taxonomists for standard genome sequencing and annotation.</title>
        <authorList>
            <consortium name="The Broad Institute Genomics Platform"/>
            <consortium name="The Broad Institute Genome Sequencing Center for Infectious Disease"/>
            <person name="Wu L."/>
            <person name="Ma J."/>
        </authorList>
    </citation>
    <scope>NUCLEOTIDE SEQUENCE [LARGE SCALE GENOMIC DNA]</scope>
    <source>
        <strain evidence="4">CCUG 60214</strain>
    </source>
</reference>
<gene>
    <name evidence="3" type="ORF">ACFQ3T_29215</name>
</gene>
<feature type="domain" description="HTH arsR-type" evidence="2">
    <location>
        <begin position="10"/>
        <end position="88"/>
    </location>
</feature>